<gene>
    <name evidence="1" type="ORF">RRG08_007160</name>
</gene>
<evidence type="ECO:0000313" key="1">
    <source>
        <dbReference type="EMBL" id="KAK3746508.1"/>
    </source>
</evidence>
<sequence length="98" mass="11562">MELEGMFVTELEALFRRMFEMELVECLDGAYGGACGVNAGARRFEETPRWSLNARSRFEETFRWKRRNEYLETARNADGFVEDGACKECRSRYKERLD</sequence>
<reference evidence="1" key="1">
    <citation type="journal article" date="2023" name="G3 (Bethesda)">
        <title>A reference genome for the long-term kleptoplast-retaining sea slug Elysia crispata morphotype clarki.</title>
        <authorList>
            <person name="Eastman K.E."/>
            <person name="Pendleton A.L."/>
            <person name="Shaikh M.A."/>
            <person name="Suttiyut T."/>
            <person name="Ogas R."/>
            <person name="Tomko P."/>
            <person name="Gavelis G."/>
            <person name="Widhalm J.R."/>
            <person name="Wisecaver J.H."/>
        </authorList>
    </citation>
    <scope>NUCLEOTIDE SEQUENCE</scope>
    <source>
        <strain evidence="1">ECLA1</strain>
    </source>
</reference>
<name>A0AAE0YHU5_9GAST</name>
<dbReference type="AlphaFoldDB" id="A0AAE0YHU5"/>
<keyword evidence="2" id="KW-1185">Reference proteome</keyword>
<organism evidence="1 2">
    <name type="scientific">Elysia crispata</name>
    <name type="common">lettuce slug</name>
    <dbReference type="NCBI Taxonomy" id="231223"/>
    <lineage>
        <taxon>Eukaryota</taxon>
        <taxon>Metazoa</taxon>
        <taxon>Spiralia</taxon>
        <taxon>Lophotrochozoa</taxon>
        <taxon>Mollusca</taxon>
        <taxon>Gastropoda</taxon>
        <taxon>Heterobranchia</taxon>
        <taxon>Euthyneura</taxon>
        <taxon>Panpulmonata</taxon>
        <taxon>Sacoglossa</taxon>
        <taxon>Placobranchoidea</taxon>
        <taxon>Plakobranchidae</taxon>
        <taxon>Elysia</taxon>
    </lineage>
</organism>
<accession>A0AAE0YHU5</accession>
<protein>
    <submittedName>
        <fullName evidence="1">Uncharacterized protein</fullName>
    </submittedName>
</protein>
<proteinExistence type="predicted"/>
<evidence type="ECO:0000313" key="2">
    <source>
        <dbReference type="Proteomes" id="UP001283361"/>
    </source>
</evidence>
<dbReference type="Proteomes" id="UP001283361">
    <property type="component" value="Unassembled WGS sequence"/>
</dbReference>
<dbReference type="EMBL" id="JAWDGP010006140">
    <property type="protein sequence ID" value="KAK3746508.1"/>
    <property type="molecule type" value="Genomic_DNA"/>
</dbReference>
<comment type="caution">
    <text evidence="1">The sequence shown here is derived from an EMBL/GenBank/DDBJ whole genome shotgun (WGS) entry which is preliminary data.</text>
</comment>